<keyword evidence="6" id="KW-1185">Reference proteome</keyword>
<reference evidence="6" key="1">
    <citation type="submission" date="2010-07" db="EMBL/GenBank/DDBJ databases">
        <title>The genome sequence of Gaeumannomyces graminis var. tritici strain R3-111a-1.</title>
        <authorList>
            <consortium name="The Broad Institute Genome Sequencing Platform"/>
            <person name="Ma L.-J."/>
            <person name="Dead R."/>
            <person name="Young S."/>
            <person name="Zeng Q."/>
            <person name="Koehrsen M."/>
            <person name="Alvarado L."/>
            <person name="Berlin A."/>
            <person name="Chapman S.B."/>
            <person name="Chen Z."/>
            <person name="Freedman E."/>
            <person name="Gellesch M."/>
            <person name="Goldberg J."/>
            <person name="Griggs A."/>
            <person name="Gujja S."/>
            <person name="Heilman E.R."/>
            <person name="Heiman D."/>
            <person name="Hepburn T."/>
            <person name="Howarth C."/>
            <person name="Jen D."/>
            <person name="Larson L."/>
            <person name="Mehta T."/>
            <person name="Neiman D."/>
            <person name="Pearson M."/>
            <person name="Roberts A."/>
            <person name="Saif S."/>
            <person name="Shea T."/>
            <person name="Shenoy N."/>
            <person name="Sisk P."/>
            <person name="Stolte C."/>
            <person name="Sykes S."/>
            <person name="Walk T."/>
            <person name="White J."/>
            <person name="Yandava C."/>
            <person name="Haas B."/>
            <person name="Nusbaum C."/>
            <person name="Birren B."/>
        </authorList>
    </citation>
    <scope>NUCLEOTIDE SEQUENCE [LARGE SCALE GENOMIC DNA]</scope>
    <source>
        <strain evidence="6">R3-111a-1</strain>
    </source>
</reference>
<proteinExistence type="predicted"/>
<evidence type="ECO:0000259" key="3">
    <source>
        <dbReference type="PROSITE" id="PS50118"/>
    </source>
</evidence>
<feature type="compositionally biased region" description="Low complexity" evidence="2">
    <location>
        <begin position="96"/>
        <end position="111"/>
    </location>
</feature>
<dbReference type="STRING" id="644352.J3P9U6"/>
<dbReference type="Gene3D" id="1.10.30.10">
    <property type="entry name" value="High mobility group box domain"/>
    <property type="match status" value="2"/>
</dbReference>
<dbReference type="OrthoDB" id="1919336at2759"/>
<dbReference type="PROSITE" id="PS50118">
    <property type="entry name" value="HMG_BOX_2"/>
    <property type="match status" value="1"/>
</dbReference>
<dbReference type="RefSeq" id="XP_009226406.1">
    <property type="nucleotide sequence ID" value="XM_009228142.1"/>
</dbReference>
<evidence type="ECO:0000256" key="1">
    <source>
        <dbReference type="PROSITE-ProRule" id="PRU00267"/>
    </source>
</evidence>
<dbReference type="GeneID" id="20350728"/>
<dbReference type="VEuPathDB" id="FungiDB:GGTG_10270"/>
<reference evidence="4" key="3">
    <citation type="submission" date="2010-09" db="EMBL/GenBank/DDBJ databases">
        <title>Annotation of Gaeumannomyces graminis var. tritici R3-111a-1.</title>
        <authorList>
            <consortium name="The Broad Institute Genome Sequencing Platform"/>
            <person name="Ma L.-J."/>
            <person name="Dead R."/>
            <person name="Young S.K."/>
            <person name="Zeng Q."/>
            <person name="Gargeya S."/>
            <person name="Fitzgerald M."/>
            <person name="Haas B."/>
            <person name="Abouelleil A."/>
            <person name="Alvarado L."/>
            <person name="Arachchi H.M."/>
            <person name="Berlin A."/>
            <person name="Brown A."/>
            <person name="Chapman S.B."/>
            <person name="Chen Z."/>
            <person name="Dunbar C."/>
            <person name="Freedman E."/>
            <person name="Gearin G."/>
            <person name="Gellesch M."/>
            <person name="Goldberg J."/>
            <person name="Griggs A."/>
            <person name="Gujja S."/>
            <person name="Heiman D."/>
            <person name="Howarth C."/>
            <person name="Larson L."/>
            <person name="Lui A."/>
            <person name="MacDonald P.J.P."/>
            <person name="Mehta T."/>
            <person name="Montmayeur A."/>
            <person name="Murphy C."/>
            <person name="Neiman D."/>
            <person name="Pearson M."/>
            <person name="Priest M."/>
            <person name="Roberts A."/>
            <person name="Saif S."/>
            <person name="Shea T."/>
            <person name="Shenoy N."/>
            <person name="Sisk P."/>
            <person name="Stolte C."/>
            <person name="Sykes S."/>
            <person name="Yandava C."/>
            <person name="Wortman J."/>
            <person name="Nusbaum C."/>
            <person name="Birren B."/>
        </authorList>
    </citation>
    <scope>NUCLEOTIDE SEQUENCE</scope>
    <source>
        <strain evidence="4">R3-111a-1</strain>
    </source>
</reference>
<dbReference type="GO" id="GO:0005634">
    <property type="term" value="C:nucleus"/>
    <property type="evidence" value="ECO:0007669"/>
    <property type="project" value="UniProtKB-UniRule"/>
</dbReference>
<evidence type="ECO:0000256" key="2">
    <source>
        <dbReference type="SAM" id="MobiDB-lite"/>
    </source>
</evidence>
<reference evidence="5" key="4">
    <citation type="journal article" date="2015" name="G3 (Bethesda)">
        <title>Genome sequences of three phytopathogenic species of the Magnaporthaceae family of fungi.</title>
        <authorList>
            <person name="Okagaki L.H."/>
            <person name="Nunes C.C."/>
            <person name="Sailsbery J."/>
            <person name="Clay B."/>
            <person name="Brown D."/>
            <person name="John T."/>
            <person name="Oh Y."/>
            <person name="Young N."/>
            <person name="Fitzgerald M."/>
            <person name="Haas B.J."/>
            <person name="Zeng Q."/>
            <person name="Young S."/>
            <person name="Adiconis X."/>
            <person name="Fan L."/>
            <person name="Levin J.Z."/>
            <person name="Mitchell T.K."/>
            <person name="Okubara P.A."/>
            <person name="Farman M.L."/>
            <person name="Kohn L.M."/>
            <person name="Birren B."/>
            <person name="Ma L.-J."/>
            <person name="Dean R.A."/>
        </authorList>
    </citation>
    <scope>NUCLEOTIDE SEQUENCE</scope>
    <source>
        <strain evidence="5">R3-111a-1</strain>
    </source>
</reference>
<dbReference type="InterPro" id="IPR009071">
    <property type="entry name" value="HMG_box_dom"/>
</dbReference>
<feature type="region of interest" description="Disordered" evidence="2">
    <location>
        <begin position="59"/>
        <end position="156"/>
    </location>
</feature>
<reference evidence="4" key="2">
    <citation type="submission" date="2010-07" db="EMBL/GenBank/DDBJ databases">
        <authorList>
            <consortium name="The Broad Institute Genome Sequencing Platform"/>
            <consortium name="Broad Institute Genome Sequencing Center for Infectious Disease"/>
            <person name="Ma L.-J."/>
            <person name="Dead R."/>
            <person name="Young S."/>
            <person name="Zeng Q."/>
            <person name="Koehrsen M."/>
            <person name="Alvarado L."/>
            <person name="Berlin A."/>
            <person name="Chapman S.B."/>
            <person name="Chen Z."/>
            <person name="Freedman E."/>
            <person name="Gellesch M."/>
            <person name="Goldberg J."/>
            <person name="Griggs A."/>
            <person name="Gujja S."/>
            <person name="Heilman E.R."/>
            <person name="Heiman D."/>
            <person name="Hepburn T."/>
            <person name="Howarth C."/>
            <person name="Jen D."/>
            <person name="Larson L."/>
            <person name="Mehta T."/>
            <person name="Neiman D."/>
            <person name="Pearson M."/>
            <person name="Roberts A."/>
            <person name="Saif S."/>
            <person name="Shea T."/>
            <person name="Shenoy N."/>
            <person name="Sisk P."/>
            <person name="Stolte C."/>
            <person name="Sykes S."/>
            <person name="Walk T."/>
            <person name="White J."/>
            <person name="Yandava C."/>
            <person name="Haas B."/>
            <person name="Nusbaum C."/>
            <person name="Birren B."/>
        </authorList>
    </citation>
    <scope>NUCLEOTIDE SEQUENCE</scope>
    <source>
        <strain evidence="4">R3-111a-1</strain>
    </source>
</reference>
<dbReference type="SMART" id="SM00398">
    <property type="entry name" value="HMG"/>
    <property type="match status" value="2"/>
</dbReference>
<sequence>MWSIVRPAALQAARVTGATGSLPARHGLGWLSARVVLNRSASCAYRLTVVARSLATATAKAKTARKPAAAATKATATKPKARAAATKKLATKKPATKTAKSAKATKTTKGARAAKPKAKSKAAKPKKKATKARKPAKTPEEKLASDKRKLAKSTLSVPTQLPSNSWLVYLKQKIQGKHFNVTQETPALSKSFKELPAAEVENLKETARANVELNKAAYKAWVESHTPAEVHAANKARSRLRRVHKVSKSMIKDPRLPKRPMTPFFFYIQKGFTPRDPALVKVTDHAKAAASQWNTLGTAERKPFIDMAIADRSRYEVEKKNVGLL</sequence>
<evidence type="ECO:0000313" key="6">
    <source>
        <dbReference type="Proteomes" id="UP000006039"/>
    </source>
</evidence>
<organism evidence="4">
    <name type="scientific">Gaeumannomyces tritici (strain R3-111a-1)</name>
    <name type="common">Wheat and barley take-all root rot fungus</name>
    <name type="synonym">Gaeumannomyces graminis var. tritici</name>
    <dbReference type="NCBI Taxonomy" id="644352"/>
    <lineage>
        <taxon>Eukaryota</taxon>
        <taxon>Fungi</taxon>
        <taxon>Dikarya</taxon>
        <taxon>Ascomycota</taxon>
        <taxon>Pezizomycotina</taxon>
        <taxon>Sordariomycetes</taxon>
        <taxon>Sordariomycetidae</taxon>
        <taxon>Magnaporthales</taxon>
        <taxon>Magnaporthaceae</taxon>
        <taxon>Gaeumannomyces</taxon>
    </lineage>
</organism>
<keyword evidence="1" id="KW-0539">Nucleus</keyword>
<feature type="compositionally biased region" description="Basic and acidic residues" evidence="2">
    <location>
        <begin position="137"/>
        <end position="148"/>
    </location>
</feature>
<evidence type="ECO:0000313" key="5">
    <source>
        <dbReference type="EnsemblFungi" id="EJT73432"/>
    </source>
</evidence>
<reference evidence="5" key="5">
    <citation type="submission" date="2018-04" db="UniProtKB">
        <authorList>
            <consortium name="EnsemblFungi"/>
        </authorList>
    </citation>
    <scope>IDENTIFICATION</scope>
    <source>
        <strain evidence="5">R3-111a-1</strain>
    </source>
</reference>
<dbReference type="eggNOG" id="ENOG502SA5X">
    <property type="taxonomic scope" value="Eukaryota"/>
</dbReference>
<gene>
    <name evidence="5" type="primary">20350728</name>
    <name evidence="4" type="ORF">GGTG_10270</name>
</gene>
<feature type="DNA-binding region" description="HMG box" evidence="1">
    <location>
        <begin position="257"/>
        <end position="323"/>
    </location>
</feature>
<dbReference type="EMBL" id="GL385399">
    <property type="protein sequence ID" value="EJT73432.1"/>
    <property type="molecule type" value="Genomic_DNA"/>
</dbReference>
<feature type="domain" description="HMG box" evidence="3">
    <location>
        <begin position="257"/>
        <end position="323"/>
    </location>
</feature>
<feature type="compositionally biased region" description="Low complexity" evidence="2">
    <location>
        <begin position="59"/>
        <end position="88"/>
    </location>
</feature>
<protein>
    <recommendedName>
        <fullName evidence="3">HMG box domain-containing protein</fullName>
    </recommendedName>
</protein>
<feature type="compositionally biased region" description="Basic residues" evidence="2">
    <location>
        <begin position="112"/>
        <end position="136"/>
    </location>
</feature>
<keyword evidence="1" id="KW-0238">DNA-binding</keyword>
<dbReference type="AlphaFoldDB" id="J3P9U6"/>
<dbReference type="Pfam" id="PF00505">
    <property type="entry name" value="HMG_box"/>
    <property type="match status" value="1"/>
</dbReference>
<dbReference type="Proteomes" id="UP000006039">
    <property type="component" value="Unassembled WGS sequence"/>
</dbReference>
<name>J3P9U6_GAET3</name>
<dbReference type="SUPFAM" id="SSF47095">
    <property type="entry name" value="HMG-box"/>
    <property type="match status" value="2"/>
</dbReference>
<dbReference type="GO" id="GO:0003677">
    <property type="term" value="F:DNA binding"/>
    <property type="evidence" value="ECO:0007669"/>
    <property type="project" value="UniProtKB-UniRule"/>
</dbReference>
<dbReference type="EnsemblFungi" id="EJT73432">
    <property type="protein sequence ID" value="EJT73432"/>
    <property type="gene ID" value="GGTG_10270"/>
</dbReference>
<dbReference type="InterPro" id="IPR036910">
    <property type="entry name" value="HMG_box_dom_sf"/>
</dbReference>
<evidence type="ECO:0000313" key="4">
    <source>
        <dbReference type="EMBL" id="EJT73432.1"/>
    </source>
</evidence>
<accession>J3P9U6</accession>
<dbReference type="HOGENOM" id="CLU_048021_2_1_1"/>